<proteinExistence type="predicted"/>
<keyword evidence="2" id="KW-0805">Transcription regulation</keyword>
<evidence type="ECO:0000256" key="5">
    <source>
        <dbReference type="ARBA" id="ARBA00023242"/>
    </source>
</evidence>
<dbReference type="InterPro" id="IPR050913">
    <property type="entry name" value="AP2/ERF_ERF"/>
</dbReference>
<feature type="compositionally biased region" description="Low complexity" evidence="6">
    <location>
        <begin position="277"/>
        <end position="294"/>
    </location>
</feature>
<keyword evidence="3" id="KW-0238">DNA-binding</keyword>
<dbReference type="EMBL" id="JACMSC010000003">
    <property type="protein sequence ID" value="KAG6530102.1"/>
    <property type="molecule type" value="Genomic_DNA"/>
</dbReference>
<dbReference type="GO" id="GO:0005634">
    <property type="term" value="C:nucleus"/>
    <property type="evidence" value="ECO:0007669"/>
    <property type="project" value="UniProtKB-SubCell"/>
</dbReference>
<feature type="domain" description="AP2/ERF" evidence="7">
    <location>
        <begin position="191"/>
        <end position="248"/>
    </location>
</feature>
<evidence type="ECO:0000256" key="6">
    <source>
        <dbReference type="SAM" id="MobiDB-lite"/>
    </source>
</evidence>
<organism evidence="8 9">
    <name type="scientific">Zingiber officinale</name>
    <name type="common">Ginger</name>
    <name type="synonym">Amomum zingiber</name>
    <dbReference type="NCBI Taxonomy" id="94328"/>
    <lineage>
        <taxon>Eukaryota</taxon>
        <taxon>Viridiplantae</taxon>
        <taxon>Streptophyta</taxon>
        <taxon>Embryophyta</taxon>
        <taxon>Tracheophyta</taxon>
        <taxon>Spermatophyta</taxon>
        <taxon>Magnoliopsida</taxon>
        <taxon>Liliopsida</taxon>
        <taxon>Zingiberales</taxon>
        <taxon>Zingiberaceae</taxon>
        <taxon>Zingiber</taxon>
    </lineage>
</organism>
<evidence type="ECO:0000313" key="8">
    <source>
        <dbReference type="EMBL" id="KAG6530102.1"/>
    </source>
</evidence>
<dbReference type="PRINTS" id="PR00367">
    <property type="entry name" value="ETHRSPELEMNT"/>
</dbReference>
<evidence type="ECO:0000313" key="9">
    <source>
        <dbReference type="Proteomes" id="UP000734854"/>
    </source>
</evidence>
<dbReference type="GO" id="GO:0003700">
    <property type="term" value="F:DNA-binding transcription factor activity"/>
    <property type="evidence" value="ECO:0007669"/>
    <property type="project" value="InterPro"/>
</dbReference>
<evidence type="ECO:0000256" key="4">
    <source>
        <dbReference type="ARBA" id="ARBA00023163"/>
    </source>
</evidence>
<dbReference type="AlphaFoldDB" id="A0A8J5M0C2"/>
<evidence type="ECO:0000256" key="1">
    <source>
        <dbReference type="ARBA" id="ARBA00004123"/>
    </source>
</evidence>
<dbReference type="SUPFAM" id="SSF54171">
    <property type="entry name" value="DNA-binding domain"/>
    <property type="match status" value="1"/>
</dbReference>
<keyword evidence="4" id="KW-0804">Transcription</keyword>
<dbReference type="InterPro" id="IPR001471">
    <property type="entry name" value="AP2/ERF_dom"/>
</dbReference>
<dbReference type="PANTHER" id="PTHR31194:SF140">
    <property type="entry name" value="ETHYLENE-RESPONSIVE TRANSCRIPTION FACTOR CRF2"/>
    <property type="match status" value="1"/>
</dbReference>
<accession>A0A8J5M0C2</accession>
<feature type="region of interest" description="Disordered" evidence="6">
    <location>
        <begin position="270"/>
        <end position="299"/>
    </location>
</feature>
<dbReference type="Pfam" id="PF00847">
    <property type="entry name" value="AP2"/>
    <property type="match status" value="1"/>
</dbReference>
<dbReference type="Proteomes" id="UP000734854">
    <property type="component" value="Unassembled WGS sequence"/>
</dbReference>
<dbReference type="FunFam" id="3.30.730.10:FF:000001">
    <property type="entry name" value="Ethylene-responsive transcription factor 2"/>
    <property type="match status" value="1"/>
</dbReference>
<dbReference type="PANTHER" id="PTHR31194">
    <property type="entry name" value="SHN SHINE , DNA BINDING / TRANSCRIPTION FACTOR"/>
    <property type="match status" value="1"/>
</dbReference>
<evidence type="ECO:0000256" key="2">
    <source>
        <dbReference type="ARBA" id="ARBA00023015"/>
    </source>
</evidence>
<comment type="subcellular location">
    <subcellularLocation>
        <location evidence="1">Nucleus</location>
    </subcellularLocation>
</comment>
<dbReference type="SMART" id="SM00380">
    <property type="entry name" value="AP2"/>
    <property type="match status" value="1"/>
</dbReference>
<dbReference type="PROSITE" id="PS51257">
    <property type="entry name" value="PROKAR_LIPOPROTEIN"/>
    <property type="match status" value="1"/>
</dbReference>
<keyword evidence="5" id="KW-0539">Nucleus</keyword>
<dbReference type="PROSITE" id="PS51032">
    <property type="entry name" value="AP2_ERF"/>
    <property type="match status" value="1"/>
</dbReference>
<dbReference type="Gene3D" id="3.30.730.10">
    <property type="entry name" value="AP2/ERF domain"/>
    <property type="match status" value="1"/>
</dbReference>
<dbReference type="InterPro" id="IPR016177">
    <property type="entry name" value="DNA-bd_dom_sf"/>
</dbReference>
<keyword evidence="9" id="KW-1185">Reference proteome</keyword>
<protein>
    <recommendedName>
        <fullName evidence="7">AP2/ERF domain-containing protein</fullName>
    </recommendedName>
</protein>
<gene>
    <name evidence="8" type="ORF">ZIOFF_012323</name>
</gene>
<evidence type="ECO:0000259" key="7">
    <source>
        <dbReference type="PROSITE" id="PS51032"/>
    </source>
</evidence>
<evidence type="ECO:0000256" key="3">
    <source>
        <dbReference type="ARBA" id="ARBA00023125"/>
    </source>
</evidence>
<reference evidence="8 9" key="1">
    <citation type="submission" date="2020-08" db="EMBL/GenBank/DDBJ databases">
        <title>Plant Genome Project.</title>
        <authorList>
            <person name="Zhang R.-G."/>
        </authorList>
    </citation>
    <scope>NUCLEOTIDE SEQUENCE [LARGE SCALE GENOMIC DNA]</scope>
    <source>
        <tissue evidence="8">Rhizome</tissue>
    </source>
</reference>
<dbReference type="GO" id="GO:0003677">
    <property type="term" value="F:DNA binding"/>
    <property type="evidence" value="ECO:0007669"/>
    <property type="project" value="UniProtKB-KW"/>
</dbReference>
<dbReference type="InterPro" id="IPR036955">
    <property type="entry name" value="AP2/ERF_dom_sf"/>
</dbReference>
<sequence length="384" mass="41645">MQRLFQDKTVLLAAPAIAACFSATKHAPFVASLLCFLSGVVAHKAFTALLLWKPIRAGIAVKSRKNWILMVVLLIQEQESLPEILKIGFLAVVLIPMLPGAMEETLLLRTEHVAVTRKPVSPPHSRTVRIFCDDFDATDSSGDDEERPRLRVRRYVQEIRLRARPAKVPPRKTKVALERGGDDGIDGGVKRFRGVRRRPWGKYAAEIRDPWRRVRVWLGTFDTAEEAAKEYDSAAVRLRGPGAAINFPAPSAAVDYGNLADDTPGLCSPTSVLHDFSPASTTTSPSSPPESYRTSGGGSLPMELGESTAFEVPPLLDDFLDVVAGSAPGSYFDDSTPIGFLAEEMGDALVGSGLGLEFGPSGWEDGEYFSDIGDLFPTAPPLPV</sequence>
<dbReference type="CDD" id="cd00018">
    <property type="entry name" value="AP2"/>
    <property type="match status" value="1"/>
</dbReference>
<comment type="caution">
    <text evidence="8">The sequence shown here is derived from an EMBL/GenBank/DDBJ whole genome shotgun (WGS) entry which is preliminary data.</text>
</comment>
<name>A0A8J5M0C2_ZINOF</name>